<evidence type="ECO:0000313" key="10">
    <source>
        <dbReference type="EMBL" id="ODQ56883.1"/>
    </source>
</evidence>
<keyword evidence="2" id="KW-0690">Ribosome biogenesis</keyword>
<dbReference type="SUPFAM" id="SSF82171">
    <property type="entry name" value="DPP6 N-terminal domain-like"/>
    <property type="match status" value="1"/>
</dbReference>
<dbReference type="PANTHER" id="PTHR44215">
    <property type="entry name" value="WD REPEAT-CONTAINING PROTEIN 75"/>
    <property type="match status" value="1"/>
</dbReference>
<evidence type="ECO:0000256" key="6">
    <source>
        <dbReference type="ARBA" id="ARBA00023163"/>
    </source>
</evidence>
<dbReference type="InterPro" id="IPR015943">
    <property type="entry name" value="WD40/YVTN_repeat-like_dom_sf"/>
</dbReference>
<keyword evidence="3" id="KW-0698">rRNA processing</keyword>
<organism evidence="10 11">
    <name type="scientific">Wickerhamomyces anomalus (strain ATCC 58044 / CBS 1984 / NCYC 433 / NRRL Y-366-8)</name>
    <name type="common">Yeast</name>
    <name type="synonym">Hansenula anomala</name>
    <dbReference type="NCBI Taxonomy" id="683960"/>
    <lineage>
        <taxon>Eukaryota</taxon>
        <taxon>Fungi</taxon>
        <taxon>Dikarya</taxon>
        <taxon>Ascomycota</taxon>
        <taxon>Saccharomycotina</taxon>
        <taxon>Saccharomycetes</taxon>
        <taxon>Phaffomycetales</taxon>
        <taxon>Wickerhamomycetaceae</taxon>
        <taxon>Wickerhamomyces</taxon>
    </lineage>
</organism>
<gene>
    <name evidence="10" type="ORF">WICANDRAFT_81712</name>
</gene>
<dbReference type="InterPro" id="IPR053826">
    <property type="entry name" value="WDR75"/>
</dbReference>
<accession>A0A1E3NUW0</accession>
<dbReference type="GO" id="GO:0006364">
    <property type="term" value="P:rRNA processing"/>
    <property type="evidence" value="ECO:0007669"/>
    <property type="project" value="UniProtKB-KW"/>
</dbReference>
<evidence type="ECO:0000256" key="1">
    <source>
        <dbReference type="ARBA" id="ARBA00004604"/>
    </source>
</evidence>
<dbReference type="OrthoDB" id="4096at2759"/>
<dbReference type="GO" id="GO:0032040">
    <property type="term" value="C:small-subunit processome"/>
    <property type="evidence" value="ECO:0007669"/>
    <property type="project" value="InterPro"/>
</dbReference>
<keyword evidence="5" id="KW-0677">Repeat</keyword>
<dbReference type="SUPFAM" id="SSF101898">
    <property type="entry name" value="NHL repeat"/>
    <property type="match status" value="1"/>
</dbReference>
<dbReference type="SMART" id="SM00320">
    <property type="entry name" value="WD40"/>
    <property type="match status" value="2"/>
</dbReference>
<reference evidence="10 11" key="1">
    <citation type="journal article" date="2016" name="Proc. Natl. Acad. Sci. U.S.A.">
        <title>Comparative genomics of biotechnologically important yeasts.</title>
        <authorList>
            <person name="Riley R."/>
            <person name="Haridas S."/>
            <person name="Wolfe K.H."/>
            <person name="Lopes M.R."/>
            <person name="Hittinger C.T."/>
            <person name="Goeker M."/>
            <person name="Salamov A.A."/>
            <person name="Wisecaver J.H."/>
            <person name="Long T.M."/>
            <person name="Calvey C.H."/>
            <person name="Aerts A.L."/>
            <person name="Barry K.W."/>
            <person name="Choi C."/>
            <person name="Clum A."/>
            <person name="Coughlan A.Y."/>
            <person name="Deshpande S."/>
            <person name="Douglass A.P."/>
            <person name="Hanson S.J."/>
            <person name="Klenk H.-P."/>
            <person name="LaButti K.M."/>
            <person name="Lapidus A."/>
            <person name="Lindquist E.A."/>
            <person name="Lipzen A.M."/>
            <person name="Meier-Kolthoff J.P."/>
            <person name="Ohm R.A."/>
            <person name="Otillar R.P."/>
            <person name="Pangilinan J.L."/>
            <person name="Peng Y."/>
            <person name="Rokas A."/>
            <person name="Rosa C.A."/>
            <person name="Scheuner C."/>
            <person name="Sibirny A.A."/>
            <person name="Slot J.C."/>
            <person name="Stielow J.B."/>
            <person name="Sun H."/>
            <person name="Kurtzman C.P."/>
            <person name="Blackwell M."/>
            <person name="Grigoriev I.V."/>
            <person name="Jeffries T.W."/>
        </authorList>
    </citation>
    <scope>NUCLEOTIDE SEQUENCE [LARGE SCALE GENOMIC DNA]</scope>
    <source>
        <strain evidence="11">ATCC 58044 / CBS 1984 / NCYC 433 / NRRL Y-366-8</strain>
    </source>
</reference>
<dbReference type="Proteomes" id="UP000094112">
    <property type="component" value="Unassembled WGS sequence"/>
</dbReference>
<evidence type="ECO:0000256" key="2">
    <source>
        <dbReference type="ARBA" id="ARBA00022517"/>
    </source>
</evidence>
<protein>
    <recommendedName>
        <fullName evidence="9">WD repeat-containing protein 75 second beta-propeller domain-containing protein</fullName>
    </recommendedName>
</protein>
<dbReference type="GO" id="GO:0045943">
    <property type="term" value="P:positive regulation of transcription by RNA polymerase I"/>
    <property type="evidence" value="ECO:0007669"/>
    <property type="project" value="InterPro"/>
</dbReference>
<name>A0A1E3NUW0_WICAA</name>
<dbReference type="GeneID" id="30202532"/>
<evidence type="ECO:0000256" key="4">
    <source>
        <dbReference type="ARBA" id="ARBA00022574"/>
    </source>
</evidence>
<evidence type="ECO:0000256" key="3">
    <source>
        <dbReference type="ARBA" id="ARBA00022552"/>
    </source>
</evidence>
<evidence type="ECO:0000256" key="7">
    <source>
        <dbReference type="ARBA" id="ARBA00023242"/>
    </source>
</evidence>
<feature type="domain" description="WD repeat-containing protein 75 second beta-propeller" evidence="9">
    <location>
        <begin position="415"/>
        <end position="682"/>
    </location>
</feature>
<dbReference type="PROSITE" id="PS50294">
    <property type="entry name" value="WD_REPEATS_REGION"/>
    <property type="match status" value="1"/>
</dbReference>
<sequence>MSEDYRLTLVSGGQPLPQGATFTADGRHYIVPFNNQLKVYFISTRQCIRSLKFNKVNNISFEDLVGLKLDTQDQNLIWAFLANGEVLIINWKEKLINPIIKRFNLEKAKDDSILHIIEFTNESFTVVTGKDSNKPHTRNIIKYTQVSESSENYTSSSLSTIRNVILYSNSKGLTKVVMLSKNTSQRVFTTIDLTKPEEKKTIEFPYKSYISTLAISNDGTIAAGTSSGVIHLLYENASRILKWHIDQVNSLSFSIDSNYLLSGGSERVLVFWQLDTEKQQFLPRLNGDIVKIDSQHEEYYTLTLKLDNQNHYEILLLSSLDLQSRLSVTGPRQDFNSDLSNLKKLFKSYQKQSNTDVTKLKYDFTSNFKIHPTSKQLYFINGANLQVFDFFKNEQFLIQKIADTLQTGKVRSEHKLLDPVIKQFSFTNDGKWMATVEEHHHGEIDNLLSKNDLTYVLKIWKFVESQAKSTTSNISISNSWELVTKIINPHGLHVPIISILQAPTSYFKGVAFLTADNNGGVRLWRSNGNGERISWSLRKLKPSSNLYSNSVSLAWSNDSSLIFLGFEDSIIPIDTNTFEEIESSEIGVLQNISGSRIKYLDIVDNNLIVLSKTTLKSINLLNMQENDLVLSINPPKNGENLITTNQSKNLIAVAVNYYNQESSKLNSKIFIFKPYTKIPVFIGDHDDYITSIQWNLENDFIFIDMKSRIGIVSNSKISDDVEVSQVDYAQEMSVLLQNAQSSSEIYKQNDDVDNTGEINGYTKSLDVNSFSNLYENLDSIQLETLFDRVMQVIY</sequence>
<dbReference type="AlphaFoldDB" id="A0A1E3NUW0"/>
<keyword evidence="6" id="KW-0804">Transcription</keyword>
<dbReference type="Gene3D" id="2.130.10.10">
    <property type="entry name" value="YVTN repeat-like/Quinoprotein amine dehydrogenase"/>
    <property type="match status" value="2"/>
</dbReference>
<evidence type="ECO:0000259" key="9">
    <source>
        <dbReference type="Pfam" id="PF23769"/>
    </source>
</evidence>
<evidence type="ECO:0000313" key="11">
    <source>
        <dbReference type="Proteomes" id="UP000094112"/>
    </source>
</evidence>
<comment type="subcellular location">
    <subcellularLocation>
        <location evidence="1">Nucleus</location>
        <location evidence="1">Nucleolus</location>
    </subcellularLocation>
</comment>
<dbReference type="GO" id="GO:0003723">
    <property type="term" value="F:RNA binding"/>
    <property type="evidence" value="ECO:0007669"/>
    <property type="project" value="InterPro"/>
</dbReference>
<keyword evidence="7" id="KW-0539">Nucleus</keyword>
<evidence type="ECO:0000256" key="5">
    <source>
        <dbReference type="ARBA" id="ARBA00022737"/>
    </source>
</evidence>
<keyword evidence="11" id="KW-1185">Reference proteome</keyword>
<dbReference type="RefSeq" id="XP_019036090.1">
    <property type="nucleotide sequence ID" value="XM_019185286.1"/>
</dbReference>
<dbReference type="PROSITE" id="PS50082">
    <property type="entry name" value="WD_REPEATS_2"/>
    <property type="match status" value="1"/>
</dbReference>
<dbReference type="EMBL" id="KV454215">
    <property type="protein sequence ID" value="ODQ56883.1"/>
    <property type="molecule type" value="Genomic_DNA"/>
</dbReference>
<dbReference type="InterPro" id="IPR057644">
    <property type="entry name" value="Beta-prop_WDR75_2nd"/>
</dbReference>
<feature type="repeat" description="WD" evidence="8">
    <location>
        <begin position="241"/>
        <end position="282"/>
    </location>
</feature>
<keyword evidence="4 8" id="KW-0853">WD repeat</keyword>
<dbReference type="Pfam" id="PF23869">
    <property type="entry name" value="Beta-prop_WDR75_1st"/>
    <property type="match status" value="1"/>
</dbReference>
<dbReference type="STRING" id="683960.A0A1E3NUW0"/>
<dbReference type="Pfam" id="PF23769">
    <property type="entry name" value="Beta-prop_WDR75_2nd"/>
    <property type="match status" value="1"/>
</dbReference>
<dbReference type="InterPro" id="IPR001680">
    <property type="entry name" value="WD40_rpt"/>
</dbReference>
<evidence type="ECO:0000256" key="8">
    <source>
        <dbReference type="PROSITE-ProRule" id="PRU00221"/>
    </source>
</evidence>
<dbReference type="PANTHER" id="PTHR44215:SF1">
    <property type="entry name" value="WD REPEAT-CONTAINING PROTEIN 75"/>
    <property type="match status" value="1"/>
</dbReference>
<dbReference type="GO" id="GO:2000234">
    <property type="term" value="P:positive regulation of rRNA processing"/>
    <property type="evidence" value="ECO:0007669"/>
    <property type="project" value="TreeGrafter"/>
</dbReference>
<proteinExistence type="predicted"/>